<protein>
    <submittedName>
        <fullName evidence="3">DUF1549 domain-containing protein</fullName>
    </submittedName>
</protein>
<comment type="caution">
    <text evidence="3">The sequence shown here is derived from an EMBL/GenBank/DDBJ whole genome shotgun (WGS) entry which is preliminary data.</text>
</comment>
<dbReference type="EMBL" id="RYZH01000032">
    <property type="protein sequence ID" value="RUL86306.1"/>
    <property type="molecule type" value="Genomic_DNA"/>
</dbReference>
<dbReference type="Proteomes" id="UP000280296">
    <property type="component" value="Unassembled WGS sequence"/>
</dbReference>
<dbReference type="Pfam" id="PF07587">
    <property type="entry name" value="PSD1"/>
    <property type="match status" value="1"/>
</dbReference>
<dbReference type="InterPro" id="IPR011444">
    <property type="entry name" value="DUF1549"/>
</dbReference>
<organism evidence="3 4">
    <name type="scientific">Tautonia sociabilis</name>
    <dbReference type="NCBI Taxonomy" id="2080755"/>
    <lineage>
        <taxon>Bacteria</taxon>
        <taxon>Pseudomonadati</taxon>
        <taxon>Planctomycetota</taxon>
        <taxon>Planctomycetia</taxon>
        <taxon>Isosphaerales</taxon>
        <taxon>Isosphaeraceae</taxon>
        <taxon>Tautonia</taxon>
    </lineage>
</organism>
<dbReference type="InterPro" id="IPR022655">
    <property type="entry name" value="DUF1553"/>
</dbReference>
<dbReference type="RefSeq" id="WP_126726541.1">
    <property type="nucleotide sequence ID" value="NZ_RYZH01000032.1"/>
</dbReference>
<dbReference type="PANTHER" id="PTHR35889:SF3">
    <property type="entry name" value="F-BOX DOMAIN-CONTAINING PROTEIN"/>
    <property type="match status" value="1"/>
</dbReference>
<dbReference type="Pfam" id="PF07583">
    <property type="entry name" value="PSCyt2"/>
    <property type="match status" value="1"/>
</dbReference>
<sequence>MAISRWQALGLLGLGATALSLTISGRLDAQQRPRPGASPGGRIAPDRAEAMEIVRALQDLAGAVEREQARLRAQAGQVERPEKVVTPPSLTAEQLDAMVRSALGGTEPAPVADDETFLRRLWLDLVDAPPTPEQIQAFKADDDPGKRARMIDLLLDDDRFAASRARYWRDVIRYRATFEQPRLVNFPQLESWLAEQFRKNRPWDEIATDLIAGTGPTTEAGNVSFAAAHLDGRQGVSAPEFAGEVSRIFLGVQIQCAQCHDHPTDPWTRTQFHEFAAFFAGTQGRRVGRPQDPDYHLEIVSPPRVPRYGMPDLDDPSQSIPVAPKFFLDASAEPLPAGLTVPQRRELAASYVTGQDNPWFSRAFVNRVWYDLMGDAFYLPIDDLGPDRDPVAPEVIATLADQWQQGGYDIRWLYRTILNTEAYQRQSASSASASGRTPFASNCPSRLRADQIADALDRALGLFPSGPRRAGSSGPQAPRPARFGPRFFLDQLFGVDPSTPADEVLGTIPQALFLMNSPLLERAIARPRGTLDRILAEHPNNPEALEAVYLQVLARSPSAEEQRLCLEYLTDVGDRREGFQDVMWALINSAEFISRR</sequence>
<dbReference type="OrthoDB" id="289126at2"/>
<keyword evidence="4" id="KW-1185">Reference proteome</keyword>
<name>A0A432MHJ1_9BACT</name>
<feature type="domain" description="DUF1553" evidence="2">
    <location>
        <begin position="344"/>
        <end position="461"/>
    </location>
</feature>
<evidence type="ECO:0000313" key="4">
    <source>
        <dbReference type="Proteomes" id="UP000280296"/>
    </source>
</evidence>
<accession>A0A432MHJ1</accession>
<evidence type="ECO:0000259" key="1">
    <source>
        <dbReference type="Pfam" id="PF07583"/>
    </source>
</evidence>
<proteinExistence type="predicted"/>
<dbReference type="PANTHER" id="PTHR35889">
    <property type="entry name" value="CYCLOINULO-OLIGOSACCHARIDE FRUCTANOTRANSFERASE-RELATED"/>
    <property type="match status" value="1"/>
</dbReference>
<reference evidence="3 4" key="1">
    <citation type="submission" date="2018-12" db="EMBL/GenBank/DDBJ databases">
        <authorList>
            <person name="Toschakov S.V."/>
        </authorList>
    </citation>
    <scope>NUCLEOTIDE SEQUENCE [LARGE SCALE GENOMIC DNA]</scope>
    <source>
        <strain evidence="3 4">GM2012</strain>
    </source>
</reference>
<reference evidence="3 4" key="2">
    <citation type="submission" date="2019-01" db="EMBL/GenBank/DDBJ databases">
        <title>Tautonia sociabilis, a novel thermotolerant planctomycete of Isosphaeraceae family, isolated from a 4000 m deep subterranean habitat.</title>
        <authorList>
            <person name="Kovaleva O.L."/>
            <person name="Elcheninov A.G."/>
            <person name="Van Heerden E."/>
            <person name="Toshchakov S.V."/>
            <person name="Novikov A."/>
            <person name="Bonch-Osmolovskaya E.A."/>
            <person name="Kublanov I.V."/>
        </authorList>
    </citation>
    <scope>NUCLEOTIDE SEQUENCE [LARGE SCALE GENOMIC DNA]</scope>
    <source>
        <strain evidence="3 4">GM2012</strain>
    </source>
</reference>
<evidence type="ECO:0000313" key="3">
    <source>
        <dbReference type="EMBL" id="RUL86306.1"/>
    </source>
</evidence>
<gene>
    <name evidence="3" type="ORF">TsocGM_16390</name>
</gene>
<evidence type="ECO:0000259" key="2">
    <source>
        <dbReference type="Pfam" id="PF07587"/>
    </source>
</evidence>
<feature type="domain" description="DUF1549" evidence="1">
    <location>
        <begin position="103"/>
        <end position="283"/>
    </location>
</feature>
<dbReference type="AlphaFoldDB" id="A0A432MHJ1"/>